<comment type="caution">
    <text evidence="1">The sequence shown here is derived from an EMBL/GenBank/DDBJ whole genome shotgun (WGS) entry which is preliminary data.</text>
</comment>
<dbReference type="PANTHER" id="PTHR28141">
    <property type="entry name" value="2',3'-CYCLIC-NUCLEOTIDE 3'-PHOSPHODIESTERASE"/>
    <property type="match status" value="1"/>
</dbReference>
<sequence length="202" mass="20948">MASAAAAAGPAAGPRHYSIWIEPPPGALRDALQREIGAQRAARGGPPFEAHVTLLGDIPAADDGAALEAAAQLAARLEPFRVNFLDVSTGASFYQCVLILCAKEAQLLAANAAARGAFGMPDPPRPYMPHLSLLYADIDDEARAAAAAEAVARLWGDAAGYGTLLPASGFDAGAFAVWETPAADRSLGSWRRVGEFRLGGPR</sequence>
<dbReference type="OrthoDB" id="514292at2759"/>
<evidence type="ECO:0000313" key="1">
    <source>
        <dbReference type="EMBL" id="GBF93915.1"/>
    </source>
</evidence>
<accession>A0A2V0P9Y7</accession>
<dbReference type="GO" id="GO:0009187">
    <property type="term" value="P:cyclic nucleotide metabolic process"/>
    <property type="evidence" value="ECO:0007669"/>
    <property type="project" value="TreeGrafter"/>
</dbReference>
<keyword evidence="2" id="KW-1185">Reference proteome</keyword>
<dbReference type="AlphaFoldDB" id="A0A2V0P9Y7"/>
<dbReference type="Pfam" id="PF13563">
    <property type="entry name" value="2_5_RNA_ligase2"/>
    <property type="match status" value="1"/>
</dbReference>
<dbReference type="InterPro" id="IPR012386">
    <property type="entry name" value="Cyclic-nucl_3Pdiesterase"/>
</dbReference>
<organism evidence="1 2">
    <name type="scientific">Raphidocelis subcapitata</name>
    <dbReference type="NCBI Taxonomy" id="307507"/>
    <lineage>
        <taxon>Eukaryota</taxon>
        <taxon>Viridiplantae</taxon>
        <taxon>Chlorophyta</taxon>
        <taxon>core chlorophytes</taxon>
        <taxon>Chlorophyceae</taxon>
        <taxon>CS clade</taxon>
        <taxon>Sphaeropleales</taxon>
        <taxon>Selenastraceae</taxon>
        <taxon>Raphidocelis</taxon>
    </lineage>
</organism>
<dbReference type="Gene3D" id="3.90.1140.10">
    <property type="entry name" value="Cyclic phosphodiesterase"/>
    <property type="match status" value="1"/>
</dbReference>
<dbReference type="Proteomes" id="UP000247498">
    <property type="component" value="Unassembled WGS sequence"/>
</dbReference>
<dbReference type="SUPFAM" id="SSF55144">
    <property type="entry name" value="LigT-like"/>
    <property type="match status" value="1"/>
</dbReference>
<name>A0A2V0P9Y7_9CHLO</name>
<proteinExistence type="predicted"/>
<dbReference type="STRING" id="307507.A0A2V0P9Y7"/>
<gene>
    <name evidence="1" type="ORF">Rsub_06164</name>
</gene>
<dbReference type="InterPro" id="IPR009097">
    <property type="entry name" value="Cyclic_Pdiesterase"/>
</dbReference>
<dbReference type="EMBL" id="BDRX01000046">
    <property type="protein sequence ID" value="GBF93915.1"/>
    <property type="molecule type" value="Genomic_DNA"/>
</dbReference>
<protein>
    <submittedName>
        <fullName evidence="1">Cyclic phosphodiesterase</fullName>
    </submittedName>
</protein>
<dbReference type="FunCoup" id="A0A2V0P9Y7">
    <property type="interactions" value="15"/>
</dbReference>
<dbReference type="GO" id="GO:0004113">
    <property type="term" value="F:2',3'-cyclic-nucleotide 3'-phosphodiesterase activity"/>
    <property type="evidence" value="ECO:0007669"/>
    <property type="project" value="TreeGrafter"/>
</dbReference>
<reference evidence="1 2" key="1">
    <citation type="journal article" date="2018" name="Sci. Rep.">
        <title>Raphidocelis subcapitata (=Pseudokirchneriella subcapitata) provides an insight into genome evolution and environmental adaptations in the Sphaeropleales.</title>
        <authorList>
            <person name="Suzuki S."/>
            <person name="Yamaguchi H."/>
            <person name="Nakajima N."/>
            <person name="Kawachi M."/>
        </authorList>
    </citation>
    <scope>NUCLEOTIDE SEQUENCE [LARGE SCALE GENOMIC DNA]</scope>
    <source>
        <strain evidence="1 2">NIES-35</strain>
    </source>
</reference>
<dbReference type="InParanoid" id="A0A2V0P9Y7"/>
<evidence type="ECO:0000313" key="2">
    <source>
        <dbReference type="Proteomes" id="UP000247498"/>
    </source>
</evidence>
<dbReference type="PANTHER" id="PTHR28141:SF1">
    <property type="entry name" value="2',3'-CYCLIC-NUCLEOTIDE 3'-PHOSPHODIESTERASE"/>
    <property type="match status" value="1"/>
</dbReference>